<dbReference type="Proteomes" id="UP001595914">
    <property type="component" value="Unassembled WGS sequence"/>
</dbReference>
<evidence type="ECO:0008006" key="4">
    <source>
        <dbReference type="Google" id="ProtNLM"/>
    </source>
</evidence>
<reference evidence="3" key="1">
    <citation type="journal article" date="2019" name="Int. J. Syst. Evol. Microbiol.">
        <title>The Global Catalogue of Microorganisms (GCM) 10K type strain sequencing project: providing services to taxonomists for standard genome sequencing and annotation.</title>
        <authorList>
            <consortium name="The Broad Institute Genomics Platform"/>
            <consortium name="The Broad Institute Genome Sequencing Center for Infectious Disease"/>
            <person name="Wu L."/>
            <person name="Ma J."/>
        </authorList>
    </citation>
    <scope>NUCLEOTIDE SEQUENCE [LARGE SCALE GENOMIC DNA]</scope>
    <source>
        <strain evidence="3">CCUG 54520</strain>
    </source>
</reference>
<protein>
    <recommendedName>
        <fullName evidence="4">Secreted protein</fullName>
    </recommendedName>
</protein>
<keyword evidence="1" id="KW-0732">Signal</keyword>
<dbReference type="EMBL" id="JBHSFO010000010">
    <property type="protein sequence ID" value="MFC4605334.1"/>
    <property type="molecule type" value="Genomic_DNA"/>
</dbReference>
<organism evidence="2 3">
    <name type="scientific">Rhodococcus kronopolitis</name>
    <dbReference type="NCBI Taxonomy" id="1460226"/>
    <lineage>
        <taxon>Bacteria</taxon>
        <taxon>Bacillati</taxon>
        <taxon>Actinomycetota</taxon>
        <taxon>Actinomycetes</taxon>
        <taxon>Mycobacteriales</taxon>
        <taxon>Nocardiaceae</taxon>
        <taxon>Rhodococcus</taxon>
    </lineage>
</organism>
<sequence>MRNAAIRNSVIAATVASAAILTLPPGAAAAATTTDFQVPARYVAGCLSDVFVCFYLPPVTAVTPAATSGTPGTVTFTARQQGRTGSPDCLDVFVNWRNLTTGAVGTTALRAVTPRDSGPPDEWCRYTPSTAVTDSGAVAATADIATAFHVGGYARRVDYQITANPGFGHFPVP</sequence>
<evidence type="ECO:0000313" key="3">
    <source>
        <dbReference type="Proteomes" id="UP001595914"/>
    </source>
</evidence>
<proteinExistence type="predicted"/>
<evidence type="ECO:0000256" key="1">
    <source>
        <dbReference type="SAM" id="SignalP"/>
    </source>
</evidence>
<name>A0ABV9FYC4_9NOCA</name>
<comment type="caution">
    <text evidence="2">The sequence shown here is derived from an EMBL/GenBank/DDBJ whole genome shotgun (WGS) entry which is preliminary data.</text>
</comment>
<feature type="signal peptide" evidence="1">
    <location>
        <begin position="1"/>
        <end position="30"/>
    </location>
</feature>
<evidence type="ECO:0000313" key="2">
    <source>
        <dbReference type="EMBL" id="MFC4605334.1"/>
    </source>
</evidence>
<gene>
    <name evidence="2" type="ORF">ACFO6S_16670</name>
</gene>
<dbReference type="RefSeq" id="WP_378418853.1">
    <property type="nucleotide sequence ID" value="NZ_JBHSFO010000010.1"/>
</dbReference>
<feature type="chain" id="PRO_5046477845" description="Secreted protein" evidence="1">
    <location>
        <begin position="31"/>
        <end position="173"/>
    </location>
</feature>
<keyword evidence="3" id="KW-1185">Reference proteome</keyword>
<accession>A0ABV9FYC4</accession>